<feature type="region of interest" description="Disordered" evidence="3">
    <location>
        <begin position="742"/>
        <end position="783"/>
    </location>
</feature>
<reference evidence="4 5" key="1">
    <citation type="submission" date="2024-03" db="EMBL/GenBank/DDBJ databases">
        <title>Aureococcus anophagefferens CCMP1851 and Kratosvirus quantuckense: Draft genome of a second virus-susceptible host strain in the model system.</title>
        <authorList>
            <person name="Chase E."/>
            <person name="Truchon A.R."/>
            <person name="Schepens W."/>
            <person name="Wilhelm S.W."/>
        </authorList>
    </citation>
    <scope>NUCLEOTIDE SEQUENCE [LARGE SCALE GENOMIC DNA]</scope>
    <source>
        <strain evidence="4 5">CCMP1851</strain>
    </source>
</reference>
<evidence type="ECO:0000256" key="3">
    <source>
        <dbReference type="SAM" id="MobiDB-lite"/>
    </source>
</evidence>
<dbReference type="SMART" id="SM00369">
    <property type="entry name" value="LRR_TYP"/>
    <property type="match status" value="5"/>
</dbReference>
<evidence type="ECO:0000313" key="5">
    <source>
        <dbReference type="Proteomes" id="UP001363151"/>
    </source>
</evidence>
<keyword evidence="5" id="KW-1185">Reference proteome</keyword>
<feature type="region of interest" description="Disordered" evidence="3">
    <location>
        <begin position="229"/>
        <end position="287"/>
    </location>
</feature>
<name>A0ABR1GDJ7_AURAN</name>
<feature type="compositionally biased region" description="Basic residues" evidence="3">
    <location>
        <begin position="260"/>
        <end position="270"/>
    </location>
</feature>
<dbReference type="InterPro" id="IPR032675">
    <property type="entry name" value="LRR_dom_sf"/>
</dbReference>
<dbReference type="PANTHER" id="PTHR46652:SF3">
    <property type="entry name" value="LEUCINE-RICH REPEAT-CONTAINING PROTEIN 9"/>
    <property type="match status" value="1"/>
</dbReference>
<protein>
    <submittedName>
        <fullName evidence="4">Oxidoreductase</fullName>
    </submittedName>
</protein>
<dbReference type="InterPro" id="IPR001611">
    <property type="entry name" value="Leu-rich_rpt"/>
</dbReference>
<dbReference type="InterPro" id="IPR050836">
    <property type="entry name" value="SDS22/Internalin_LRR"/>
</dbReference>
<keyword evidence="1" id="KW-0433">Leucine-rich repeat</keyword>
<dbReference type="PROSITE" id="PS51450">
    <property type="entry name" value="LRR"/>
    <property type="match status" value="2"/>
</dbReference>
<feature type="region of interest" description="Disordered" evidence="3">
    <location>
        <begin position="480"/>
        <end position="507"/>
    </location>
</feature>
<keyword evidence="2" id="KW-0677">Repeat</keyword>
<dbReference type="InterPro" id="IPR003591">
    <property type="entry name" value="Leu-rich_rpt_typical-subtyp"/>
</dbReference>
<feature type="compositionally biased region" description="Pro residues" evidence="3">
    <location>
        <begin position="633"/>
        <end position="644"/>
    </location>
</feature>
<evidence type="ECO:0000256" key="1">
    <source>
        <dbReference type="ARBA" id="ARBA00022614"/>
    </source>
</evidence>
<dbReference type="SUPFAM" id="SSF52058">
    <property type="entry name" value="L domain-like"/>
    <property type="match status" value="1"/>
</dbReference>
<evidence type="ECO:0000256" key="2">
    <source>
        <dbReference type="ARBA" id="ARBA00022737"/>
    </source>
</evidence>
<dbReference type="EMBL" id="JBBJCI010000034">
    <property type="protein sequence ID" value="KAK7253838.1"/>
    <property type="molecule type" value="Genomic_DNA"/>
</dbReference>
<feature type="compositionally biased region" description="Basic and acidic residues" evidence="3">
    <location>
        <begin position="571"/>
        <end position="600"/>
    </location>
</feature>
<comment type="caution">
    <text evidence="4">The sequence shown here is derived from an EMBL/GenBank/DDBJ whole genome shotgun (WGS) entry which is preliminary data.</text>
</comment>
<dbReference type="PANTHER" id="PTHR46652">
    <property type="entry name" value="LEUCINE-RICH REPEAT AND IQ DOMAIN-CONTAINING PROTEIN 1-RELATED"/>
    <property type="match status" value="1"/>
</dbReference>
<dbReference type="Proteomes" id="UP001363151">
    <property type="component" value="Unassembled WGS sequence"/>
</dbReference>
<feature type="compositionally biased region" description="Low complexity" evidence="3">
    <location>
        <begin position="271"/>
        <end position="280"/>
    </location>
</feature>
<accession>A0ABR1GDJ7</accession>
<sequence>MVSPQTSPSKKDGSPTFHKGIKRVARHVLDSDRVLQLMEMNGILEPEKAYVLEAANLHLEDIYDLSDVPRLRTLDVTNNRLTNLRNLVGVRHLRELRAGTNRIDDADDVGVCKELEALYLQDNLLEEAPRTLGGLRSLKTLRLDRCRLSGSVGPGLAGCAALTSLDLSGNALASFAGLASLGSLTELDMSRNGLTAVPLGALEGCRATLAELRLGDNEIGSVALDAAAPADNPEADDESTDAPGEGLNPVPARMLSGIQRKMKNRRKAPGARRPPAGPADGRARARRGPLDGLKAFHNLKTLVLARNHLASTQALPKFAGLVELDVSENRVADLGALAAVAPNLDVLNVGGNRLDDISAVVEALRPGTSGASRPCTAAAGAPGWALLCARAFAKLEVLDDLRVEQPSADGDGGDDDASAPLPTAAPAIKPLATHHTKTLERLEPMDDTDARVAAFRRRLAGVRGTLRELEVKEMKLMYKDDDAQSPRTLRKRRGAEPNAMLPKPPQAPELAKKLNSLERALSFGRPARPADAPRPSPARSPERSSKPGPADGAPPPPPSFDEQFQADAAADMDRRDAADSALDDAKTWKARVDEMIREDSGSDSSDDEGAGYAEASRKADAALLRSLATDPAPEAPPAVPPLPPNLARVLEDHLTPRKPSSPKTFDPSPVDMDDPAVPLAAALADADALPVNVDLDDDPDAFATRAKYESMMQDYTEAMEAAKISPAKDAAAADDDEFAVIPDEPAAAPAPRKAPLRRKKSGPRDEFKVPRGKIQHSPRNVLP</sequence>
<proteinExistence type="predicted"/>
<dbReference type="Gene3D" id="3.80.10.10">
    <property type="entry name" value="Ribonuclease Inhibitor"/>
    <property type="match status" value="2"/>
</dbReference>
<organism evidence="4 5">
    <name type="scientific">Aureococcus anophagefferens</name>
    <name type="common">Harmful bloom alga</name>
    <dbReference type="NCBI Taxonomy" id="44056"/>
    <lineage>
        <taxon>Eukaryota</taxon>
        <taxon>Sar</taxon>
        <taxon>Stramenopiles</taxon>
        <taxon>Ochrophyta</taxon>
        <taxon>Pelagophyceae</taxon>
        <taxon>Pelagomonadales</taxon>
        <taxon>Pelagomonadaceae</taxon>
        <taxon>Aureococcus</taxon>
    </lineage>
</organism>
<feature type="region of interest" description="Disordered" evidence="3">
    <location>
        <begin position="523"/>
        <end position="674"/>
    </location>
</feature>
<feature type="region of interest" description="Disordered" evidence="3">
    <location>
        <begin position="405"/>
        <end position="431"/>
    </location>
</feature>
<evidence type="ECO:0000313" key="4">
    <source>
        <dbReference type="EMBL" id="KAK7253838.1"/>
    </source>
</evidence>
<gene>
    <name evidence="4" type="ORF">SO694_00002767</name>
</gene>